<reference evidence="2" key="1">
    <citation type="journal article" date="2014" name="Front. Microbiol.">
        <title>High frequency of phylogenetically diverse reductive dehalogenase-homologous genes in deep subseafloor sedimentary metagenomes.</title>
        <authorList>
            <person name="Kawai M."/>
            <person name="Futagami T."/>
            <person name="Toyoda A."/>
            <person name="Takaki Y."/>
            <person name="Nishi S."/>
            <person name="Hori S."/>
            <person name="Arai W."/>
            <person name="Tsubouchi T."/>
            <person name="Morono Y."/>
            <person name="Uchiyama I."/>
            <person name="Ito T."/>
            <person name="Fujiyama A."/>
            <person name="Inagaki F."/>
            <person name="Takami H."/>
        </authorList>
    </citation>
    <scope>NUCLEOTIDE SEQUENCE</scope>
    <source>
        <strain evidence="2">Expedition CK06-06</strain>
    </source>
</reference>
<evidence type="ECO:0000313" key="2">
    <source>
        <dbReference type="EMBL" id="GAI01028.1"/>
    </source>
</evidence>
<proteinExistence type="predicted"/>
<protein>
    <submittedName>
        <fullName evidence="2">Uncharacterized protein</fullName>
    </submittedName>
</protein>
<organism evidence="2">
    <name type="scientific">marine sediment metagenome</name>
    <dbReference type="NCBI Taxonomy" id="412755"/>
    <lineage>
        <taxon>unclassified sequences</taxon>
        <taxon>metagenomes</taxon>
        <taxon>ecological metagenomes</taxon>
    </lineage>
</organism>
<dbReference type="EMBL" id="BARV01001876">
    <property type="protein sequence ID" value="GAI01028.1"/>
    <property type="molecule type" value="Genomic_DNA"/>
</dbReference>
<keyword evidence="1" id="KW-1133">Transmembrane helix</keyword>
<evidence type="ECO:0000256" key="1">
    <source>
        <dbReference type="SAM" id="Phobius"/>
    </source>
</evidence>
<name>X1K3C1_9ZZZZ</name>
<feature type="transmembrane region" description="Helical" evidence="1">
    <location>
        <begin position="7"/>
        <end position="27"/>
    </location>
</feature>
<gene>
    <name evidence="2" type="ORF">S06H3_05140</name>
</gene>
<sequence length="65" mass="7734">MRRRKWTIRIIGFLVVIFSVYISWHLLSVKEERISIEEKEWGVQPAAKTMPTSKEPRYPIGFSLK</sequence>
<keyword evidence="1" id="KW-0472">Membrane</keyword>
<keyword evidence="1" id="KW-0812">Transmembrane</keyword>
<comment type="caution">
    <text evidence="2">The sequence shown here is derived from an EMBL/GenBank/DDBJ whole genome shotgun (WGS) entry which is preliminary data.</text>
</comment>
<dbReference type="AlphaFoldDB" id="X1K3C1"/>
<accession>X1K3C1</accession>